<sequence>MRKILSFAALALSSGAAVVAAGGSAQASSSHNWCAAPASAVKVDAACITNHGSIHVGLHDTDLDDNWCVGAFSALVDHWSAPAMSCNDSHPAMGGHEPVGKPDCDDACKPHMPPPPHRPCPPPPPPVTHCPPGEDLQAMAKPETAAPMAKPEAAAPMAKPETVAPMAKPEAVAPMAKPEAVAPMAKPEAAAPVAGGLPILGDALGGLL</sequence>
<name>A0ABP5BW31_9ACTN</name>
<comment type="caution">
    <text evidence="3">The sequence shown here is derived from an EMBL/GenBank/DDBJ whole genome shotgun (WGS) entry which is preliminary data.</text>
</comment>
<dbReference type="EMBL" id="BAAAQM010000001">
    <property type="protein sequence ID" value="GAA1951388.1"/>
    <property type="molecule type" value="Genomic_DNA"/>
</dbReference>
<keyword evidence="4" id="KW-1185">Reference proteome</keyword>
<feature type="chain" id="PRO_5045785033" evidence="2">
    <location>
        <begin position="21"/>
        <end position="208"/>
    </location>
</feature>
<accession>A0ABP5BW31</accession>
<evidence type="ECO:0000256" key="1">
    <source>
        <dbReference type="SAM" id="MobiDB-lite"/>
    </source>
</evidence>
<evidence type="ECO:0000313" key="4">
    <source>
        <dbReference type="Proteomes" id="UP001499854"/>
    </source>
</evidence>
<protein>
    <submittedName>
        <fullName evidence="3">Uncharacterized protein</fullName>
    </submittedName>
</protein>
<feature type="signal peptide" evidence="2">
    <location>
        <begin position="1"/>
        <end position="20"/>
    </location>
</feature>
<reference evidence="4" key="1">
    <citation type="journal article" date="2019" name="Int. J. Syst. Evol. Microbiol.">
        <title>The Global Catalogue of Microorganisms (GCM) 10K type strain sequencing project: providing services to taxonomists for standard genome sequencing and annotation.</title>
        <authorList>
            <consortium name="The Broad Institute Genomics Platform"/>
            <consortium name="The Broad Institute Genome Sequencing Center for Infectious Disease"/>
            <person name="Wu L."/>
            <person name="Ma J."/>
        </authorList>
    </citation>
    <scope>NUCLEOTIDE SEQUENCE [LARGE SCALE GENOMIC DNA]</scope>
    <source>
        <strain evidence="4">JCM 16013</strain>
    </source>
</reference>
<feature type="compositionally biased region" description="Pro residues" evidence="1">
    <location>
        <begin position="113"/>
        <end position="129"/>
    </location>
</feature>
<feature type="region of interest" description="Disordered" evidence="1">
    <location>
        <begin position="113"/>
        <end position="162"/>
    </location>
</feature>
<organism evidence="3 4">
    <name type="scientific">Catenulispora subtropica</name>
    <dbReference type="NCBI Taxonomy" id="450798"/>
    <lineage>
        <taxon>Bacteria</taxon>
        <taxon>Bacillati</taxon>
        <taxon>Actinomycetota</taxon>
        <taxon>Actinomycetes</taxon>
        <taxon>Catenulisporales</taxon>
        <taxon>Catenulisporaceae</taxon>
        <taxon>Catenulispora</taxon>
    </lineage>
</organism>
<dbReference type="Proteomes" id="UP001499854">
    <property type="component" value="Unassembled WGS sequence"/>
</dbReference>
<gene>
    <name evidence="3" type="ORF">GCM10009838_03150</name>
</gene>
<proteinExistence type="predicted"/>
<keyword evidence="2" id="KW-0732">Signal</keyword>
<feature type="compositionally biased region" description="Low complexity" evidence="1">
    <location>
        <begin position="138"/>
        <end position="162"/>
    </location>
</feature>
<evidence type="ECO:0000256" key="2">
    <source>
        <dbReference type="SAM" id="SignalP"/>
    </source>
</evidence>
<dbReference type="RefSeq" id="WP_344655048.1">
    <property type="nucleotide sequence ID" value="NZ_BAAAQM010000001.1"/>
</dbReference>
<evidence type="ECO:0000313" key="3">
    <source>
        <dbReference type="EMBL" id="GAA1951388.1"/>
    </source>
</evidence>